<evidence type="ECO:0000313" key="5">
    <source>
        <dbReference type="EMBL" id="MFC5508299.1"/>
    </source>
</evidence>
<evidence type="ECO:0000256" key="1">
    <source>
        <dbReference type="ARBA" id="ARBA00023002"/>
    </source>
</evidence>
<name>A0ABW0PBW4_9HYPH</name>
<evidence type="ECO:0000259" key="4">
    <source>
        <dbReference type="Pfam" id="PF14833"/>
    </source>
</evidence>
<dbReference type="Pfam" id="PF03446">
    <property type="entry name" value="NAD_binding_2"/>
    <property type="match status" value="1"/>
</dbReference>
<dbReference type="PANTHER" id="PTHR43060">
    <property type="entry name" value="3-HYDROXYISOBUTYRATE DEHYDROGENASE-LIKE 1, MITOCHONDRIAL-RELATED"/>
    <property type="match status" value="1"/>
</dbReference>
<protein>
    <submittedName>
        <fullName evidence="5">NAD(P)-dependent oxidoreductase</fullName>
        <ecNumber evidence="5">1.1.-.-</ecNumber>
    </submittedName>
</protein>
<keyword evidence="1 5" id="KW-0560">Oxidoreductase</keyword>
<dbReference type="EC" id="1.1.-.-" evidence="5"/>
<organism evidence="5 6">
    <name type="scientific">Bosea massiliensis</name>
    <dbReference type="NCBI Taxonomy" id="151419"/>
    <lineage>
        <taxon>Bacteria</taxon>
        <taxon>Pseudomonadati</taxon>
        <taxon>Pseudomonadota</taxon>
        <taxon>Alphaproteobacteria</taxon>
        <taxon>Hyphomicrobiales</taxon>
        <taxon>Boseaceae</taxon>
        <taxon>Bosea</taxon>
    </lineage>
</organism>
<gene>
    <name evidence="5" type="ORF">ACFPN9_23935</name>
</gene>
<dbReference type="InterPro" id="IPR029154">
    <property type="entry name" value="HIBADH-like_NADP-bd"/>
</dbReference>
<dbReference type="Gene3D" id="3.40.50.720">
    <property type="entry name" value="NAD(P)-binding Rossmann-like Domain"/>
    <property type="match status" value="1"/>
</dbReference>
<evidence type="ECO:0000256" key="2">
    <source>
        <dbReference type="ARBA" id="ARBA00023027"/>
    </source>
</evidence>
<feature type="domain" description="3-hydroxyisobutyrate dehydrogenase-like NAD-binding" evidence="4">
    <location>
        <begin position="187"/>
        <end position="308"/>
    </location>
</feature>
<accession>A0ABW0PBW4</accession>
<dbReference type="InterPro" id="IPR015815">
    <property type="entry name" value="HIBADH-related"/>
</dbReference>
<dbReference type="Gene3D" id="1.10.1040.10">
    <property type="entry name" value="N-(1-d-carboxylethyl)-l-norvaline Dehydrogenase, domain 2"/>
    <property type="match status" value="1"/>
</dbReference>
<keyword evidence="6" id="KW-1185">Reference proteome</keyword>
<feature type="domain" description="6-phosphogluconate dehydrogenase NADP-binding" evidence="3">
    <location>
        <begin position="24"/>
        <end position="184"/>
    </location>
</feature>
<dbReference type="PIRSF" id="PIRSF000103">
    <property type="entry name" value="HIBADH"/>
    <property type="match status" value="1"/>
</dbReference>
<dbReference type="EMBL" id="JBHSLU010000082">
    <property type="protein sequence ID" value="MFC5508299.1"/>
    <property type="molecule type" value="Genomic_DNA"/>
</dbReference>
<dbReference type="PANTHER" id="PTHR43060:SF15">
    <property type="entry name" value="3-HYDROXYISOBUTYRATE DEHYDROGENASE-LIKE 1, MITOCHONDRIAL-RELATED"/>
    <property type="match status" value="1"/>
</dbReference>
<comment type="caution">
    <text evidence="5">The sequence shown here is derived from an EMBL/GenBank/DDBJ whole genome shotgun (WGS) entry which is preliminary data.</text>
</comment>
<dbReference type="InterPro" id="IPR006115">
    <property type="entry name" value="6PGDH_NADP-bd"/>
</dbReference>
<dbReference type="GO" id="GO:0016491">
    <property type="term" value="F:oxidoreductase activity"/>
    <property type="evidence" value="ECO:0007669"/>
    <property type="project" value="UniProtKB-KW"/>
</dbReference>
<dbReference type="SUPFAM" id="SSF51735">
    <property type="entry name" value="NAD(P)-binding Rossmann-fold domains"/>
    <property type="match status" value="1"/>
</dbReference>
<dbReference type="SUPFAM" id="SSF48179">
    <property type="entry name" value="6-phosphogluconate dehydrogenase C-terminal domain-like"/>
    <property type="match status" value="1"/>
</dbReference>
<dbReference type="Pfam" id="PF14833">
    <property type="entry name" value="NAD_binding_11"/>
    <property type="match status" value="1"/>
</dbReference>
<evidence type="ECO:0000313" key="6">
    <source>
        <dbReference type="Proteomes" id="UP001596060"/>
    </source>
</evidence>
<dbReference type="RefSeq" id="WP_377817771.1">
    <property type="nucleotide sequence ID" value="NZ_JBHSLU010000082.1"/>
</dbReference>
<dbReference type="InterPro" id="IPR036291">
    <property type="entry name" value="NAD(P)-bd_dom_sf"/>
</dbReference>
<proteinExistence type="predicted"/>
<keyword evidence="2" id="KW-0520">NAD</keyword>
<evidence type="ECO:0000259" key="3">
    <source>
        <dbReference type="Pfam" id="PF03446"/>
    </source>
</evidence>
<sequence length="320" mass="33056">MVARGLLAPEAAGLTADAKAARPRIGFIGIGIMGEAMVRRLLDLGYSVTVWNLEPERLATVLPHGAVAAESPAAVAAASDIVMLCVLHMEAVERSVLAPDGIAAASPAPKLVIDCSTADPEGTRRVAAKLKALTGAGWIDAPVSGGPQLARTGQMTVMAGGDAADFEAAKPLLAEMAGNVTLMGPVGAGQTTKVINQAIVGTGYVLMAEALMLAEAAGIDAARLPQCLAGGHADSSLLQRLYPQMQQRAFEPPSSYARQLLKDLKAVSAFAQGLGLDLGVIEQGVQRYKDYVALGHEMSDSAAVVKLYEHEAATRGKAQP</sequence>
<dbReference type="Proteomes" id="UP001596060">
    <property type="component" value="Unassembled WGS sequence"/>
</dbReference>
<dbReference type="InterPro" id="IPR013328">
    <property type="entry name" value="6PGD_dom2"/>
</dbReference>
<dbReference type="InterPro" id="IPR008927">
    <property type="entry name" value="6-PGluconate_DH-like_C_sf"/>
</dbReference>
<reference evidence="6" key="1">
    <citation type="journal article" date="2019" name="Int. J. Syst. Evol. Microbiol.">
        <title>The Global Catalogue of Microorganisms (GCM) 10K type strain sequencing project: providing services to taxonomists for standard genome sequencing and annotation.</title>
        <authorList>
            <consortium name="The Broad Institute Genomics Platform"/>
            <consortium name="The Broad Institute Genome Sequencing Center for Infectious Disease"/>
            <person name="Wu L."/>
            <person name="Ma J."/>
        </authorList>
    </citation>
    <scope>NUCLEOTIDE SEQUENCE [LARGE SCALE GENOMIC DNA]</scope>
    <source>
        <strain evidence="6">CCUG 43117</strain>
    </source>
</reference>